<name>A0A9Q3KPS1_9BASI</name>
<reference evidence="2" key="1">
    <citation type="submission" date="2021-03" db="EMBL/GenBank/DDBJ databases">
        <title>Draft genome sequence of rust myrtle Austropuccinia psidii MF-1, a brazilian biotype.</title>
        <authorList>
            <person name="Quecine M.C."/>
            <person name="Pachon D.M.R."/>
            <person name="Bonatelli M.L."/>
            <person name="Correr F.H."/>
            <person name="Franceschini L.M."/>
            <person name="Leite T.F."/>
            <person name="Margarido G.R.A."/>
            <person name="Almeida C.A."/>
            <person name="Ferrarezi J.A."/>
            <person name="Labate C.A."/>
        </authorList>
    </citation>
    <scope>NUCLEOTIDE SEQUENCE</scope>
    <source>
        <strain evidence="2">MF-1</strain>
    </source>
</reference>
<keyword evidence="3" id="KW-1185">Reference proteome</keyword>
<proteinExistence type="predicted"/>
<protein>
    <submittedName>
        <fullName evidence="2">Uncharacterized protein</fullName>
    </submittedName>
</protein>
<feature type="compositionally biased region" description="Basic and acidic residues" evidence="1">
    <location>
        <begin position="182"/>
        <end position="194"/>
    </location>
</feature>
<dbReference type="Proteomes" id="UP000765509">
    <property type="component" value="Unassembled WGS sequence"/>
</dbReference>
<evidence type="ECO:0000313" key="2">
    <source>
        <dbReference type="EMBL" id="MBW0583577.1"/>
    </source>
</evidence>
<evidence type="ECO:0000256" key="1">
    <source>
        <dbReference type="SAM" id="MobiDB-lite"/>
    </source>
</evidence>
<dbReference type="AlphaFoldDB" id="A0A9Q3KPS1"/>
<feature type="region of interest" description="Disordered" evidence="1">
    <location>
        <begin position="240"/>
        <end position="262"/>
    </location>
</feature>
<feature type="region of interest" description="Disordered" evidence="1">
    <location>
        <begin position="132"/>
        <end position="225"/>
    </location>
</feature>
<organism evidence="2 3">
    <name type="scientific">Austropuccinia psidii MF-1</name>
    <dbReference type="NCBI Taxonomy" id="1389203"/>
    <lineage>
        <taxon>Eukaryota</taxon>
        <taxon>Fungi</taxon>
        <taxon>Dikarya</taxon>
        <taxon>Basidiomycota</taxon>
        <taxon>Pucciniomycotina</taxon>
        <taxon>Pucciniomycetes</taxon>
        <taxon>Pucciniales</taxon>
        <taxon>Sphaerophragmiaceae</taxon>
        <taxon>Austropuccinia</taxon>
    </lineage>
</organism>
<accession>A0A9Q3KPS1</accession>
<comment type="caution">
    <text evidence="2">The sequence shown here is derived from an EMBL/GenBank/DDBJ whole genome shotgun (WGS) entry which is preliminary data.</text>
</comment>
<gene>
    <name evidence="2" type="ORF">O181_123292</name>
</gene>
<dbReference type="EMBL" id="AVOT02115518">
    <property type="protein sequence ID" value="MBW0583577.1"/>
    <property type="molecule type" value="Genomic_DNA"/>
</dbReference>
<sequence>MLCTVCIKQVIPCIHSLTTTNACDDFQQARKKCLFIVQPFQQCGQRSYRPRHPCKDSFLVHNDESIPKLEWTPGPQTGRWKRLWTTSPMPSSIDLSTPPPMVTLLIDQSKVMIQPMKDGDGKRTFELGPIITMSCHPQDSNTKVKQNPPKPPQQDSPVPCLPCEKTPWQPTPGPSGTQWLEDLFRKPSQHDEPRIPCPIQPSKPHEDASTCGPEPHMAPTQSKEETFATPAYVIIIDDMPVGSPLPLSAPENPGAKLPSFPQ</sequence>
<evidence type="ECO:0000313" key="3">
    <source>
        <dbReference type="Proteomes" id="UP000765509"/>
    </source>
</evidence>